<evidence type="ECO:0000313" key="3">
    <source>
        <dbReference type="EMBL" id="MXP29042.1"/>
    </source>
</evidence>
<dbReference type="AlphaFoldDB" id="A0A845AEU9"/>
<dbReference type="EMBL" id="WTYA01000006">
    <property type="protein sequence ID" value="MXP29042.1"/>
    <property type="molecule type" value="Genomic_DNA"/>
</dbReference>
<dbReference type="InterPro" id="IPR050278">
    <property type="entry name" value="Serine_Prot_S9B/DPPIV"/>
</dbReference>
<dbReference type="SUPFAM" id="SSF53474">
    <property type="entry name" value="alpha/beta-Hydrolases"/>
    <property type="match status" value="1"/>
</dbReference>
<organism evidence="3 4">
    <name type="scientific">Qipengyuania algicida</name>
    <dbReference type="NCBI Taxonomy" id="1836209"/>
    <lineage>
        <taxon>Bacteria</taxon>
        <taxon>Pseudomonadati</taxon>
        <taxon>Pseudomonadota</taxon>
        <taxon>Alphaproteobacteria</taxon>
        <taxon>Sphingomonadales</taxon>
        <taxon>Erythrobacteraceae</taxon>
        <taxon>Qipengyuania</taxon>
    </lineage>
</organism>
<name>A0A845AEU9_9SPHN</name>
<dbReference type="GO" id="GO:0006508">
    <property type="term" value="P:proteolysis"/>
    <property type="evidence" value="ECO:0007669"/>
    <property type="project" value="InterPro"/>
</dbReference>
<dbReference type="Pfam" id="PF00930">
    <property type="entry name" value="DPPIV_N"/>
    <property type="match status" value="1"/>
</dbReference>
<reference evidence="3 4" key="1">
    <citation type="submission" date="2019-12" db="EMBL/GenBank/DDBJ databases">
        <title>Genomic-based taxomic classification of the family Erythrobacteraceae.</title>
        <authorList>
            <person name="Xu L."/>
        </authorList>
    </citation>
    <scope>NUCLEOTIDE SEQUENCE [LARGE SCALE GENOMIC DNA]</scope>
    <source>
        <strain evidence="3 4">KEMB 9005-328</strain>
    </source>
</reference>
<dbReference type="Gene3D" id="3.40.50.1820">
    <property type="entry name" value="alpha/beta hydrolase"/>
    <property type="match status" value="1"/>
</dbReference>
<sequence length="716" mass="80120">MKLTFERVFASPSLSGEAPRGVKLSPDGKWLTVLRNRADDKDRYDLWGYNRENGQWSMLVDSQKVGTGQALSEAEKMQRERLRIGKLKGIVTYFWSPDSKSILVPIDGDLYLAGLNGTVHRLTNTPESELNPALSQTGKFLSFVRDRRLWIGAVGGAEAKPVTPEEASDTVHWGEAEFVAQEELDRLAGYWWSPQDKRIAVERFDEAPVDVVTRLAIGADASTVTHQRYPAAGTPNALVSLWVMDPDGSNKVEVDLGSDKDFYLARVDWAKDGKTLYVQRLNRVQDRLDMLSVDPATGKATVLFTENAAKGHWINLTSNYKWLNDGSLVWWSERDGFGHLYHFKNGKFIQLTRGPWVVTSLDGVDQKDGRVFFTANKDDVLATQVYEIDLAHPDAPKRLTDPAFVNNASMDKQARTLLVSRSSETQPPQSYLADESGNRLTWISENAVTGDHPYAPYKDEQRPEEFGTLKAEDGQTLHWRMIKPVMEKGKRYPVFFMHYGGPHVQTVTKGWNNPLEQAIVAKGYIVFEIDNRGSYNRGVAFEKPIYHDMGTPEVADQKVGAEYLKTLPFVDPDKIAIYGWSYGGYMTLRMLEADPGLYAAGIAGAPVTRWELYDTAYTERYMGNPKTDQAAYGKASALLPAEKIDDPMLLLHGMSDDNVVFANSTELAAKLQHADKPFSMMFYPGETHGVGGPKVSPHLWHTIMNFLAAHGVTPPE</sequence>
<evidence type="ECO:0000259" key="1">
    <source>
        <dbReference type="Pfam" id="PF00326"/>
    </source>
</evidence>
<dbReference type="GO" id="GO:0008236">
    <property type="term" value="F:serine-type peptidase activity"/>
    <property type="evidence" value="ECO:0007669"/>
    <property type="project" value="InterPro"/>
</dbReference>
<keyword evidence="4" id="KW-1185">Reference proteome</keyword>
<dbReference type="PANTHER" id="PTHR11731">
    <property type="entry name" value="PROTEASE FAMILY S9B,C DIPEPTIDYL-PEPTIDASE IV-RELATED"/>
    <property type="match status" value="1"/>
</dbReference>
<dbReference type="PANTHER" id="PTHR11731:SF193">
    <property type="entry name" value="DIPEPTIDYL PEPTIDASE 9"/>
    <property type="match status" value="1"/>
</dbReference>
<accession>A0A845AEU9</accession>
<dbReference type="InterPro" id="IPR002469">
    <property type="entry name" value="Peptidase_S9B_N"/>
</dbReference>
<dbReference type="InterPro" id="IPR001375">
    <property type="entry name" value="Peptidase_S9_cat"/>
</dbReference>
<dbReference type="RefSeq" id="WP_160753338.1">
    <property type="nucleotide sequence ID" value="NZ_WTYA01000006.1"/>
</dbReference>
<dbReference type="Gene3D" id="2.140.10.30">
    <property type="entry name" value="Dipeptidylpeptidase IV, N-terminal domain"/>
    <property type="match status" value="1"/>
</dbReference>
<dbReference type="SUPFAM" id="SSF82171">
    <property type="entry name" value="DPP6 N-terminal domain-like"/>
    <property type="match status" value="1"/>
</dbReference>
<dbReference type="InterPro" id="IPR029058">
    <property type="entry name" value="AB_hydrolase_fold"/>
</dbReference>
<evidence type="ECO:0000259" key="2">
    <source>
        <dbReference type="Pfam" id="PF00930"/>
    </source>
</evidence>
<evidence type="ECO:0000313" key="4">
    <source>
        <dbReference type="Proteomes" id="UP000439780"/>
    </source>
</evidence>
<dbReference type="GO" id="GO:0008239">
    <property type="term" value="F:dipeptidyl-peptidase activity"/>
    <property type="evidence" value="ECO:0007669"/>
    <property type="project" value="TreeGrafter"/>
</dbReference>
<gene>
    <name evidence="3" type="ORF">GRI58_09420</name>
</gene>
<comment type="caution">
    <text evidence="3">The sequence shown here is derived from an EMBL/GenBank/DDBJ whole genome shotgun (WGS) entry which is preliminary data.</text>
</comment>
<dbReference type="Pfam" id="PF00326">
    <property type="entry name" value="Peptidase_S9"/>
    <property type="match status" value="1"/>
</dbReference>
<feature type="domain" description="Peptidase S9 prolyl oligopeptidase catalytic" evidence="1">
    <location>
        <begin position="517"/>
        <end position="709"/>
    </location>
</feature>
<dbReference type="Proteomes" id="UP000439780">
    <property type="component" value="Unassembled WGS sequence"/>
</dbReference>
<dbReference type="OrthoDB" id="1094230at2"/>
<proteinExistence type="predicted"/>
<feature type="domain" description="Dipeptidylpeptidase IV N-terminal" evidence="2">
    <location>
        <begin position="105"/>
        <end position="428"/>
    </location>
</feature>
<protein>
    <submittedName>
        <fullName evidence="3">Prolyl oligopeptidase family serine peptidase</fullName>
    </submittedName>
</protein>